<keyword evidence="2" id="KW-1133">Transmembrane helix</keyword>
<evidence type="ECO:0000313" key="3">
    <source>
        <dbReference type="EMBL" id="UOQ86770.1"/>
    </source>
</evidence>
<feature type="region of interest" description="Disordered" evidence="1">
    <location>
        <begin position="77"/>
        <end position="130"/>
    </location>
</feature>
<sequence>MSHNEDDLIKELKDLKSNAKINDTQKEKMKMALQKHAKKKKARSKAKHTIIWFTSAAAILLCGILVYSMINQQQPLTMPAEEHSSERSQPGENEGKDPADVTTLDEEQESEEEDTDSDEENVSPEEFKVDQVGTETTTIMLEGMESEISVQNYQMEPYGITYSIAELLDYYAIEGNKVRHHNNNSDMPISFTLSVMEDSTIDQIANNLETEYKEQYTNVNEQQEYMNNEYPYPSIAQSIESNSSSTGYYVLQIDANVLVIEYDYPIEAGDGLGPRLEQLLQSIQ</sequence>
<feature type="compositionally biased region" description="Acidic residues" evidence="1">
    <location>
        <begin position="103"/>
        <end position="123"/>
    </location>
</feature>
<proteinExistence type="predicted"/>
<keyword evidence="4" id="KW-1185">Reference proteome</keyword>
<name>A0ABY4GQY5_9BACI</name>
<gene>
    <name evidence="3" type="ORF">MUN87_07750</name>
</gene>
<evidence type="ECO:0008006" key="5">
    <source>
        <dbReference type="Google" id="ProtNLM"/>
    </source>
</evidence>
<keyword evidence="2" id="KW-0472">Membrane</keyword>
<evidence type="ECO:0000313" key="4">
    <source>
        <dbReference type="Proteomes" id="UP000831537"/>
    </source>
</evidence>
<evidence type="ECO:0000256" key="1">
    <source>
        <dbReference type="SAM" id="MobiDB-lite"/>
    </source>
</evidence>
<dbReference type="RefSeq" id="WP_244747137.1">
    <property type="nucleotide sequence ID" value="NZ_CP095071.1"/>
</dbReference>
<keyword evidence="2" id="KW-0812">Transmembrane</keyword>
<feature type="transmembrane region" description="Helical" evidence="2">
    <location>
        <begin position="49"/>
        <end position="70"/>
    </location>
</feature>
<evidence type="ECO:0000256" key="2">
    <source>
        <dbReference type="SAM" id="Phobius"/>
    </source>
</evidence>
<accession>A0ABY4GQY5</accession>
<dbReference type="Proteomes" id="UP000831537">
    <property type="component" value="Chromosome"/>
</dbReference>
<reference evidence="3 4" key="1">
    <citation type="submission" date="2022-04" db="EMBL/GenBank/DDBJ databases">
        <title>Gracilibacillus sp. isolated from saltern.</title>
        <authorList>
            <person name="Won M."/>
            <person name="Lee C.-M."/>
            <person name="Woen H.-Y."/>
            <person name="Kwon S.-W."/>
        </authorList>
    </citation>
    <scope>NUCLEOTIDE SEQUENCE [LARGE SCALE GENOMIC DNA]</scope>
    <source>
        <strain evidence="3 4">SSPM10-3</strain>
    </source>
</reference>
<protein>
    <recommendedName>
        <fullName evidence="5">DUF4367 domain-containing protein</fullName>
    </recommendedName>
</protein>
<organism evidence="3 4">
    <name type="scientific">Gracilibacillus salinarum</name>
    <dbReference type="NCBI Taxonomy" id="2932255"/>
    <lineage>
        <taxon>Bacteria</taxon>
        <taxon>Bacillati</taxon>
        <taxon>Bacillota</taxon>
        <taxon>Bacilli</taxon>
        <taxon>Bacillales</taxon>
        <taxon>Bacillaceae</taxon>
        <taxon>Gracilibacillus</taxon>
    </lineage>
</organism>
<dbReference type="EMBL" id="CP095071">
    <property type="protein sequence ID" value="UOQ86770.1"/>
    <property type="molecule type" value="Genomic_DNA"/>
</dbReference>